<evidence type="ECO:0000256" key="7">
    <source>
        <dbReference type="ARBA" id="ARBA00023235"/>
    </source>
</evidence>
<dbReference type="GO" id="GO:0005524">
    <property type="term" value="F:ATP binding"/>
    <property type="evidence" value="ECO:0007669"/>
    <property type="project" value="UniProtKB-UniRule"/>
</dbReference>
<evidence type="ECO:0000259" key="13">
    <source>
        <dbReference type="PROSITE" id="PS51217"/>
    </source>
</evidence>
<dbReference type="SUPFAM" id="SSF52540">
    <property type="entry name" value="P-loop containing nucleoside triphosphate hydrolases"/>
    <property type="match status" value="1"/>
</dbReference>
<keyword evidence="6" id="KW-0238">DNA-binding</keyword>
<evidence type="ECO:0000313" key="15">
    <source>
        <dbReference type="Proteomes" id="UP000741282"/>
    </source>
</evidence>
<dbReference type="Proteomes" id="UP000741282">
    <property type="component" value="Unassembled WGS sequence"/>
</dbReference>
<dbReference type="GO" id="GO:0003677">
    <property type="term" value="F:DNA binding"/>
    <property type="evidence" value="ECO:0007669"/>
    <property type="project" value="UniProtKB-KW"/>
</dbReference>
<feature type="binding site" evidence="11">
    <location>
        <begin position="30"/>
        <end position="37"/>
    </location>
    <ligand>
        <name>ATP</name>
        <dbReference type="ChEBI" id="CHEBI:30616"/>
    </ligand>
</feature>
<accession>A0A955I2J7</accession>
<evidence type="ECO:0000256" key="8">
    <source>
        <dbReference type="ARBA" id="ARBA00034617"/>
    </source>
</evidence>
<dbReference type="GO" id="GO:0033202">
    <property type="term" value="C:DNA helicase complex"/>
    <property type="evidence" value="ECO:0007669"/>
    <property type="project" value="TreeGrafter"/>
</dbReference>
<feature type="domain" description="UvrD-like helicase ATP-binding" evidence="12">
    <location>
        <begin position="9"/>
        <end position="292"/>
    </location>
</feature>
<dbReference type="Pfam" id="PF00580">
    <property type="entry name" value="UvrD-helicase"/>
    <property type="match status" value="1"/>
</dbReference>
<proteinExistence type="inferred from homology"/>
<evidence type="ECO:0000256" key="5">
    <source>
        <dbReference type="ARBA" id="ARBA00022840"/>
    </source>
</evidence>
<reference evidence="14" key="1">
    <citation type="submission" date="2020-04" db="EMBL/GenBank/DDBJ databases">
        <authorList>
            <person name="Zhang T."/>
        </authorList>
    </citation>
    <scope>NUCLEOTIDE SEQUENCE</scope>
    <source>
        <strain evidence="14">HKST-UBA17</strain>
    </source>
</reference>
<dbReference type="Gene3D" id="1.10.10.160">
    <property type="match status" value="1"/>
</dbReference>
<evidence type="ECO:0000313" key="14">
    <source>
        <dbReference type="EMBL" id="MCA9376904.1"/>
    </source>
</evidence>
<organism evidence="14 15">
    <name type="scientific">Candidatus Dojkabacteria bacterium</name>
    <dbReference type="NCBI Taxonomy" id="2099670"/>
    <lineage>
        <taxon>Bacteria</taxon>
        <taxon>Candidatus Dojkabacteria</taxon>
    </lineage>
</organism>
<dbReference type="Gene3D" id="1.10.486.10">
    <property type="entry name" value="PCRA, domain 4"/>
    <property type="match status" value="1"/>
</dbReference>
<feature type="domain" description="UvrD-like helicase C-terminal" evidence="13">
    <location>
        <begin position="293"/>
        <end position="586"/>
    </location>
</feature>
<evidence type="ECO:0000256" key="10">
    <source>
        <dbReference type="ARBA" id="ARBA00048988"/>
    </source>
</evidence>
<dbReference type="InterPro" id="IPR013986">
    <property type="entry name" value="DExx_box_DNA_helicase_dom_sf"/>
</dbReference>
<evidence type="ECO:0000256" key="1">
    <source>
        <dbReference type="ARBA" id="ARBA00009922"/>
    </source>
</evidence>
<dbReference type="EMBL" id="JAGQLN010000010">
    <property type="protein sequence ID" value="MCA9376904.1"/>
    <property type="molecule type" value="Genomic_DNA"/>
</dbReference>
<sequence>MSDLSDFFTHLNPEQKKAVEHVDGPLLVFAGAGSGKTRVITYRIANLIANHGVNADKILAVTFTKKAAEEMNERIRTIFDQLGFDYSVRPMIGTFHSICARFLRSEASKVDLSPNFSIYDSDDSENLVKELMLQANIDIKQFKPRVIQSMIGSAKNDMVGPNEYSLHYVGYVEDIVAQIYPDYQKQLIEMNAVDFSDLLYKTVEMFDKNKDIRDRYQEKFDQILVDEYQDTNKVQYKLIRHLSDGHQNLCVVGDDDQSIYKWRGADIKNIISFEKDFKKVTTVKLEQNYRSTANIIHAAVSVIQKNNERIDKSLWTSQEQGSPITVYQARDEKGEAQFVVDEISTLQRKGFKLGDIAILYRTNYQSRVLEEALLQNGVRYQLIGGFRFYDRREIKDLLSYLRVFNNLKDDMSLYRIINVPSRKMGPKSVANLVKVAREAGVSLGQLLVISYALDTGRIDELRFDQVAIDAVDKHLSEVMKNANVVDIFGSLYFFSLENDVLTLIDKVIDRVKYLDHVDDGSDAGYSRRENVQELRTVASSYAQREGDKSLNVFLQDIALIEQAQEESNKDLSEGAVTLMTLHSSKGLEFPAVFIVGMEEGLLPHSRTFTEPQELEEERRLCYVGITRAKERLWLTFAESRSSMGGYTDQMPSRFLAEIPQDICEYYSWNI</sequence>
<dbReference type="PROSITE" id="PS51217">
    <property type="entry name" value="UVRD_HELICASE_CTER"/>
    <property type="match status" value="1"/>
</dbReference>
<keyword evidence="4 11" id="KW-0347">Helicase</keyword>
<dbReference type="AlphaFoldDB" id="A0A955I2J7"/>
<keyword evidence="2 11" id="KW-0547">Nucleotide-binding</keyword>
<evidence type="ECO:0000256" key="3">
    <source>
        <dbReference type="ARBA" id="ARBA00022801"/>
    </source>
</evidence>
<evidence type="ECO:0000256" key="4">
    <source>
        <dbReference type="ARBA" id="ARBA00022806"/>
    </source>
</evidence>
<dbReference type="InterPro" id="IPR000212">
    <property type="entry name" value="DNA_helicase_UvrD/REP"/>
</dbReference>
<evidence type="ECO:0000256" key="11">
    <source>
        <dbReference type="PROSITE-ProRule" id="PRU00560"/>
    </source>
</evidence>
<dbReference type="PANTHER" id="PTHR11070">
    <property type="entry name" value="UVRD / RECB / PCRA DNA HELICASE FAMILY MEMBER"/>
    <property type="match status" value="1"/>
</dbReference>
<evidence type="ECO:0000256" key="9">
    <source>
        <dbReference type="ARBA" id="ARBA00034808"/>
    </source>
</evidence>
<dbReference type="EC" id="5.6.2.4" evidence="9"/>
<comment type="similarity">
    <text evidence="1">Belongs to the helicase family. UvrD subfamily.</text>
</comment>
<dbReference type="Pfam" id="PF13361">
    <property type="entry name" value="UvrD_C"/>
    <property type="match status" value="1"/>
</dbReference>
<evidence type="ECO:0000256" key="6">
    <source>
        <dbReference type="ARBA" id="ARBA00023125"/>
    </source>
</evidence>
<dbReference type="PROSITE" id="PS51198">
    <property type="entry name" value="UVRD_HELICASE_ATP_BIND"/>
    <property type="match status" value="1"/>
</dbReference>
<dbReference type="InterPro" id="IPR014016">
    <property type="entry name" value="UvrD-like_ATP-bd"/>
</dbReference>
<protein>
    <recommendedName>
        <fullName evidence="9">DNA 3'-5' helicase</fullName>
        <ecNumber evidence="9">5.6.2.4</ecNumber>
    </recommendedName>
</protein>
<dbReference type="CDD" id="cd17932">
    <property type="entry name" value="DEXQc_UvrD"/>
    <property type="match status" value="1"/>
</dbReference>
<keyword evidence="7" id="KW-0413">Isomerase</keyword>
<keyword evidence="5 11" id="KW-0067">ATP-binding</keyword>
<dbReference type="GO" id="GO:0016787">
    <property type="term" value="F:hydrolase activity"/>
    <property type="evidence" value="ECO:0007669"/>
    <property type="project" value="UniProtKB-UniRule"/>
</dbReference>
<keyword evidence="3 11" id="KW-0378">Hydrolase</keyword>
<evidence type="ECO:0000256" key="2">
    <source>
        <dbReference type="ARBA" id="ARBA00022741"/>
    </source>
</evidence>
<comment type="catalytic activity">
    <reaction evidence="10">
        <text>ATP + H2O = ADP + phosphate + H(+)</text>
        <dbReference type="Rhea" id="RHEA:13065"/>
        <dbReference type="ChEBI" id="CHEBI:15377"/>
        <dbReference type="ChEBI" id="CHEBI:15378"/>
        <dbReference type="ChEBI" id="CHEBI:30616"/>
        <dbReference type="ChEBI" id="CHEBI:43474"/>
        <dbReference type="ChEBI" id="CHEBI:456216"/>
        <dbReference type="EC" id="5.6.2.4"/>
    </reaction>
</comment>
<dbReference type="PANTHER" id="PTHR11070:SF2">
    <property type="entry name" value="ATP-DEPENDENT DNA HELICASE SRS2"/>
    <property type="match status" value="1"/>
</dbReference>
<dbReference type="CDD" id="cd18807">
    <property type="entry name" value="SF1_C_UvrD"/>
    <property type="match status" value="1"/>
</dbReference>
<comment type="caution">
    <text evidence="14">The sequence shown here is derived from an EMBL/GenBank/DDBJ whole genome shotgun (WGS) entry which is preliminary data.</text>
</comment>
<dbReference type="GO" id="GO:0005829">
    <property type="term" value="C:cytosol"/>
    <property type="evidence" value="ECO:0007669"/>
    <property type="project" value="TreeGrafter"/>
</dbReference>
<name>A0A955I2J7_9BACT</name>
<dbReference type="GO" id="GO:0000725">
    <property type="term" value="P:recombinational repair"/>
    <property type="evidence" value="ECO:0007669"/>
    <property type="project" value="TreeGrafter"/>
</dbReference>
<evidence type="ECO:0000259" key="12">
    <source>
        <dbReference type="PROSITE" id="PS51198"/>
    </source>
</evidence>
<dbReference type="InterPro" id="IPR027417">
    <property type="entry name" value="P-loop_NTPase"/>
</dbReference>
<gene>
    <name evidence="14" type="ORF">KC685_03220</name>
</gene>
<comment type="catalytic activity">
    <reaction evidence="8">
        <text>Couples ATP hydrolysis with the unwinding of duplex DNA by translocating in the 3'-5' direction.</text>
        <dbReference type="EC" id="5.6.2.4"/>
    </reaction>
</comment>
<dbReference type="Gene3D" id="3.40.50.300">
    <property type="entry name" value="P-loop containing nucleotide triphosphate hydrolases"/>
    <property type="match status" value="2"/>
</dbReference>
<dbReference type="GO" id="GO:0043138">
    <property type="term" value="F:3'-5' DNA helicase activity"/>
    <property type="evidence" value="ECO:0007669"/>
    <property type="project" value="UniProtKB-EC"/>
</dbReference>
<reference evidence="14" key="2">
    <citation type="journal article" date="2021" name="Microbiome">
        <title>Successional dynamics and alternative stable states in a saline activated sludge microbial community over 9 years.</title>
        <authorList>
            <person name="Wang Y."/>
            <person name="Ye J."/>
            <person name="Ju F."/>
            <person name="Liu L."/>
            <person name="Boyd J.A."/>
            <person name="Deng Y."/>
            <person name="Parks D.H."/>
            <person name="Jiang X."/>
            <person name="Yin X."/>
            <person name="Woodcroft B.J."/>
            <person name="Tyson G.W."/>
            <person name="Hugenholtz P."/>
            <person name="Polz M.F."/>
            <person name="Zhang T."/>
        </authorList>
    </citation>
    <scope>NUCLEOTIDE SEQUENCE</scope>
    <source>
        <strain evidence="14">HKST-UBA17</strain>
    </source>
</reference>
<dbReference type="InterPro" id="IPR014017">
    <property type="entry name" value="DNA_helicase_UvrD-like_C"/>
</dbReference>